<name>A0A5C3LX24_9AGAR</name>
<organism evidence="3 4">
    <name type="scientific">Crucibulum laeve</name>
    <dbReference type="NCBI Taxonomy" id="68775"/>
    <lineage>
        <taxon>Eukaryota</taxon>
        <taxon>Fungi</taxon>
        <taxon>Dikarya</taxon>
        <taxon>Basidiomycota</taxon>
        <taxon>Agaricomycotina</taxon>
        <taxon>Agaricomycetes</taxon>
        <taxon>Agaricomycetidae</taxon>
        <taxon>Agaricales</taxon>
        <taxon>Agaricineae</taxon>
        <taxon>Nidulariaceae</taxon>
        <taxon>Crucibulum</taxon>
    </lineage>
</organism>
<keyword evidence="1" id="KW-1133">Transmembrane helix</keyword>
<dbReference type="OrthoDB" id="2575973at2759"/>
<evidence type="ECO:0008006" key="5">
    <source>
        <dbReference type="Google" id="ProtNLM"/>
    </source>
</evidence>
<evidence type="ECO:0000313" key="4">
    <source>
        <dbReference type="Proteomes" id="UP000308652"/>
    </source>
</evidence>
<keyword evidence="1" id="KW-0472">Membrane</keyword>
<dbReference type="Proteomes" id="UP000308652">
    <property type="component" value="Unassembled WGS sequence"/>
</dbReference>
<feature type="signal peptide" evidence="2">
    <location>
        <begin position="1"/>
        <end position="18"/>
    </location>
</feature>
<keyword evidence="4" id="KW-1185">Reference proteome</keyword>
<gene>
    <name evidence="3" type="ORF">BDQ12DRAFT_713273</name>
</gene>
<dbReference type="AlphaFoldDB" id="A0A5C3LX24"/>
<keyword evidence="1" id="KW-0812">Transmembrane</keyword>
<keyword evidence="2" id="KW-0732">Signal</keyword>
<proteinExistence type="predicted"/>
<accession>A0A5C3LX24</accession>
<feature type="chain" id="PRO_5022955849" description="Hydrophobic surface binding protein A-domain-containing protein" evidence="2">
    <location>
        <begin position="19"/>
        <end position="142"/>
    </location>
</feature>
<evidence type="ECO:0000256" key="1">
    <source>
        <dbReference type="SAM" id="Phobius"/>
    </source>
</evidence>
<protein>
    <recommendedName>
        <fullName evidence="5">Hydrophobic surface binding protein A-domain-containing protein</fullName>
    </recommendedName>
</protein>
<reference evidence="3 4" key="1">
    <citation type="journal article" date="2019" name="Nat. Ecol. Evol.">
        <title>Megaphylogeny resolves global patterns of mushroom evolution.</title>
        <authorList>
            <person name="Varga T."/>
            <person name="Krizsan K."/>
            <person name="Foldi C."/>
            <person name="Dima B."/>
            <person name="Sanchez-Garcia M."/>
            <person name="Sanchez-Ramirez S."/>
            <person name="Szollosi G.J."/>
            <person name="Szarkandi J.G."/>
            <person name="Papp V."/>
            <person name="Albert L."/>
            <person name="Andreopoulos W."/>
            <person name="Angelini C."/>
            <person name="Antonin V."/>
            <person name="Barry K.W."/>
            <person name="Bougher N.L."/>
            <person name="Buchanan P."/>
            <person name="Buyck B."/>
            <person name="Bense V."/>
            <person name="Catcheside P."/>
            <person name="Chovatia M."/>
            <person name="Cooper J."/>
            <person name="Damon W."/>
            <person name="Desjardin D."/>
            <person name="Finy P."/>
            <person name="Geml J."/>
            <person name="Haridas S."/>
            <person name="Hughes K."/>
            <person name="Justo A."/>
            <person name="Karasinski D."/>
            <person name="Kautmanova I."/>
            <person name="Kiss B."/>
            <person name="Kocsube S."/>
            <person name="Kotiranta H."/>
            <person name="LaButti K.M."/>
            <person name="Lechner B.E."/>
            <person name="Liimatainen K."/>
            <person name="Lipzen A."/>
            <person name="Lukacs Z."/>
            <person name="Mihaltcheva S."/>
            <person name="Morgado L.N."/>
            <person name="Niskanen T."/>
            <person name="Noordeloos M.E."/>
            <person name="Ohm R.A."/>
            <person name="Ortiz-Santana B."/>
            <person name="Ovrebo C."/>
            <person name="Racz N."/>
            <person name="Riley R."/>
            <person name="Savchenko A."/>
            <person name="Shiryaev A."/>
            <person name="Soop K."/>
            <person name="Spirin V."/>
            <person name="Szebenyi C."/>
            <person name="Tomsovsky M."/>
            <person name="Tulloss R.E."/>
            <person name="Uehling J."/>
            <person name="Grigoriev I.V."/>
            <person name="Vagvolgyi C."/>
            <person name="Papp T."/>
            <person name="Martin F.M."/>
            <person name="Miettinen O."/>
            <person name="Hibbett D.S."/>
            <person name="Nagy L.G."/>
        </authorList>
    </citation>
    <scope>NUCLEOTIDE SEQUENCE [LARGE SCALE GENOMIC DNA]</scope>
    <source>
        <strain evidence="3 4">CBS 166.37</strain>
    </source>
</reference>
<feature type="transmembrane region" description="Helical" evidence="1">
    <location>
        <begin position="116"/>
        <end position="134"/>
    </location>
</feature>
<dbReference type="EMBL" id="ML213606">
    <property type="protein sequence ID" value="TFK37799.1"/>
    <property type="molecule type" value="Genomic_DNA"/>
</dbReference>
<sequence length="142" mass="15541">MIASRILFSFLTLGVISAAAIPAVVIIEKREDVSDILTVNVLVASKIATEGNISPLLPHLSDALGTASTSFTGFQAKVDTNTGRWKQDVANAVAPVYNTHIKLYNLGKSIKGGRGLFSYTILAYFRIHVLTLQLRRNRDRKK</sequence>
<evidence type="ECO:0000256" key="2">
    <source>
        <dbReference type="SAM" id="SignalP"/>
    </source>
</evidence>
<evidence type="ECO:0000313" key="3">
    <source>
        <dbReference type="EMBL" id="TFK37799.1"/>
    </source>
</evidence>